<feature type="domain" description="PKD" evidence="2">
    <location>
        <begin position="171"/>
        <end position="237"/>
    </location>
</feature>
<accession>A0AAJ6BDJ8</accession>
<dbReference type="InterPro" id="IPR035986">
    <property type="entry name" value="PKD_dom_sf"/>
</dbReference>
<evidence type="ECO:0000256" key="1">
    <source>
        <dbReference type="SAM" id="Coils"/>
    </source>
</evidence>
<dbReference type="EMBL" id="CP119311">
    <property type="protein sequence ID" value="WEK33710.1"/>
    <property type="molecule type" value="Genomic_DNA"/>
</dbReference>
<dbReference type="InterPro" id="IPR000601">
    <property type="entry name" value="PKD_dom"/>
</dbReference>
<feature type="coiled-coil region" evidence="1">
    <location>
        <begin position="17"/>
        <end position="51"/>
    </location>
</feature>
<protein>
    <recommendedName>
        <fullName evidence="2">PKD domain-containing protein</fullName>
    </recommendedName>
</protein>
<evidence type="ECO:0000313" key="4">
    <source>
        <dbReference type="Proteomes" id="UP001220610"/>
    </source>
</evidence>
<keyword evidence="1" id="KW-0175">Coiled coil</keyword>
<dbReference type="Proteomes" id="UP001220610">
    <property type="component" value="Chromosome"/>
</dbReference>
<dbReference type="AlphaFoldDB" id="A0AAJ6BDJ8"/>
<name>A0AAJ6BDJ8_9BACT</name>
<organism evidence="3 4">
    <name type="scientific">Candidatus Pseudobacter hemicellulosilyticus</name>
    <dbReference type="NCBI Taxonomy" id="3121375"/>
    <lineage>
        <taxon>Bacteria</taxon>
        <taxon>Pseudomonadati</taxon>
        <taxon>Bacteroidota</taxon>
        <taxon>Chitinophagia</taxon>
        <taxon>Chitinophagales</taxon>
        <taxon>Chitinophagaceae</taxon>
        <taxon>Pseudobacter</taxon>
    </lineage>
</organism>
<gene>
    <name evidence="3" type="ORF">P0Y53_14560</name>
</gene>
<dbReference type="Pfam" id="PF00801">
    <property type="entry name" value="PKD"/>
    <property type="match status" value="1"/>
</dbReference>
<evidence type="ECO:0000313" key="3">
    <source>
        <dbReference type="EMBL" id="WEK33710.1"/>
    </source>
</evidence>
<dbReference type="PROSITE" id="PS51257">
    <property type="entry name" value="PROKAR_LIPOPROTEIN"/>
    <property type="match status" value="1"/>
</dbReference>
<proteinExistence type="predicted"/>
<reference evidence="3" key="1">
    <citation type="submission" date="2023-03" db="EMBL/GenBank/DDBJ databases">
        <title>Andean soil-derived lignocellulolytic bacterial consortium as a source of novel taxa and putative plastic-active enzymes.</title>
        <authorList>
            <person name="Diaz-Garcia L."/>
            <person name="Chuvochina M."/>
            <person name="Feuerriegel G."/>
            <person name="Bunk B."/>
            <person name="Sproer C."/>
            <person name="Streit W.R."/>
            <person name="Rodriguez L.M."/>
            <person name="Overmann J."/>
            <person name="Jimenez D.J."/>
        </authorList>
    </citation>
    <scope>NUCLEOTIDE SEQUENCE</scope>
    <source>
        <strain evidence="3">MAG 7</strain>
    </source>
</reference>
<dbReference type="SUPFAM" id="SSF49299">
    <property type="entry name" value="PKD domain"/>
    <property type="match status" value="1"/>
</dbReference>
<sequence>MKKYFWLLLVFPLAVLSGCYKDDIDDLRKDVDELKAQLARYEILMDALNKRLYITDYTLSGDKYFITLSDGTLLNVSNSPAFLSVSTTNTWLINGVDSKIAATDDIPALSIGANKHWLISGADTGIPANTSINPDVNAIIAIVQKDELMTFIFSNGKTIQLKSLAPEVSITVPAGGFVISKYQWLRVSAGVEYGDGASFAWTLGADTLSRSLDLLAIFDAPGTYLLKFTAQNGIGAGFREVAIKVNDASYVNGVNRVFEFAPAPGQFVHELPTWKEGDDAEAMRLKAESSLKSNIMIHLGGFGGYVVMGFDHTIVNKPGQPSFQVNGNAFANWAEPGVIEVSYDANGNGLPDDTWYEIAGSEYNSEKTVKNYTITYHKPDENKEPVTNEENPFMSDIQYIRWTDNKGGLGYVSKNTFHSQPYYPQWQGESISFTGTKLTEDNVADLSGTGSYFVNPAFPFGYADNWSNGDERAKIRIDWAVDKTTGQSIQLKGVDFIKVYTGQRAEAGWLGEVSTEVSGVKDLNIP</sequence>
<evidence type="ECO:0000259" key="2">
    <source>
        <dbReference type="Pfam" id="PF00801"/>
    </source>
</evidence>